<sequence>MGRHGPLTSMALGRSPYDDIVMGEGEGDPRAPLQMYDERGRPVNPETRRINRDVIRSHNEVMLVIGVVEAENSIDEARAERARHIAHLQHDTRLARRFEWVSRACELTGVWGVAGLRQRILLYRDYSHVPVSRLIQHELQTWSLRKLFWDGLPAFVVANAMELPYFGQRIMRSTALKWGFTYVQTMLKVWIFLSRTSLLPASSSSWFPNWKYFIPFTASSIIPPCPLPTTFTSRSVASWLGSIALSAAPIMGLWFSEGLIDWVREFFYEVIYDLLPNPSGPELPPIPANLIVQRASTNPDDPVQSQTQSGPVPLSNAAEAVPVRVGLGDSEGTTPGDGNVWEVPQTTEAPAPPDADTDPAPRERNPSPPARNNGTGRPDTRRRPSHRPQVSQTADADDFTDDEEDANEIVSATLISFDVENNPENPDPNDANIPPGVWSAELRPNPGNESQGAGGGDRDGEERSRRPPRLYRDNALTRLPATLAADMLARRAASLLLAPMEAMVLRNIAECWCRPRGMSTAGLWGFSRGMILNLLAVEIVHFLVDADMWASISMVSNEFVLSSAEWEKMQKEEHEMQKEEQERAQREQQQQQAADNAAERLDSSGARNEPAG</sequence>
<feature type="region of interest" description="Disordered" evidence="1">
    <location>
        <begin position="569"/>
        <end position="612"/>
    </location>
</feature>
<keyword evidence="3" id="KW-1185">Reference proteome</keyword>
<dbReference type="EMBL" id="JAUJFL010000005">
    <property type="protein sequence ID" value="KAK2602805.1"/>
    <property type="molecule type" value="Genomic_DNA"/>
</dbReference>
<accession>A0AAD9SAS4</accession>
<name>A0AAD9SAS4_PHOAM</name>
<gene>
    <name evidence="2" type="ORF">N8I77_009310</name>
</gene>
<feature type="compositionally biased region" description="Basic and acidic residues" evidence="1">
    <location>
        <begin position="569"/>
        <end position="586"/>
    </location>
</feature>
<evidence type="ECO:0000256" key="1">
    <source>
        <dbReference type="SAM" id="MobiDB-lite"/>
    </source>
</evidence>
<protein>
    <submittedName>
        <fullName evidence="2">Uncharacterized protein</fullName>
    </submittedName>
</protein>
<dbReference type="Proteomes" id="UP001265746">
    <property type="component" value="Unassembled WGS sequence"/>
</dbReference>
<evidence type="ECO:0000313" key="3">
    <source>
        <dbReference type="Proteomes" id="UP001265746"/>
    </source>
</evidence>
<feature type="region of interest" description="Disordered" evidence="1">
    <location>
        <begin position="1"/>
        <end position="31"/>
    </location>
</feature>
<feature type="compositionally biased region" description="Basic and acidic residues" evidence="1">
    <location>
        <begin position="456"/>
        <end position="465"/>
    </location>
</feature>
<evidence type="ECO:0000313" key="2">
    <source>
        <dbReference type="EMBL" id="KAK2602805.1"/>
    </source>
</evidence>
<feature type="region of interest" description="Disordered" evidence="1">
    <location>
        <begin position="296"/>
        <end position="402"/>
    </location>
</feature>
<feature type="region of interest" description="Disordered" evidence="1">
    <location>
        <begin position="419"/>
        <end position="472"/>
    </location>
</feature>
<organism evidence="2 3">
    <name type="scientific">Phomopsis amygdali</name>
    <name type="common">Fusicoccum amygdali</name>
    <dbReference type="NCBI Taxonomy" id="1214568"/>
    <lineage>
        <taxon>Eukaryota</taxon>
        <taxon>Fungi</taxon>
        <taxon>Dikarya</taxon>
        <taxon>Ascomycota</taxon>
        <taxon>Pezizomycotina</taxon>
        <taxon>Sordariomycetes</taxon>
        <taxon>Sordariomycetidae</taxon>
        <taxon>Diaporthales</taxon>
        <taxon>Diaporthaceae</taxon>
        <taxon>Diaporthe</taxon>
    </lineage>
</organism>
<feature type="compositionally biased region" description="Polar residues" evidence="1">
    <location>
        <begin position="296"/>
        <end position="310"/>
    </location>
</feature>
<comment type="caution">
    <text evidence="2">The sequence shown here is derived from an EMBL/GenBank/DDBJ whole genome shotgun (WGS) entry which is preliminary data.</text>
</comment>
<reference evidence="2" key="1">
    <citation type="submission" date="2023-06" db="EMBL/GenBank/DDBJ databases">
        <authorList>
            <person name="Noh H."/>
        </authorList>
    </citation>
    <scope>NUCLEOTIDE SEQUENCE</scope>
    <source>
        <strain evidence="2">DUCC20226</strain>
    </source>
</reference>
<proteinExistence type="predicted"/>
<feature type="compositionally biased region" description="Low complexity" evidence="1">
    <location>
        <begin position="420"/>
        <end position="435"/>
    </location>
</feature>
<dbReference type="AlphaFoldDB" id="A0AAD9SAS4"/>
<feature type="compositionally biased region" description="Low complexity" evidence="1">
    <location>
        <begin position="587"/>
        <end position="596"/>
    </location>
</feature>